<dbReference type="Proteomes" id="UP001497522">
    <property type="component" value="Chromosome 1"/>
</dbReference>
<evidence type="ECO:0000313" key="1">
    <source>
        <dbReference type="EMBL" id="CAK9857060.1"/>
    </source>
</evidence>
<accession>A0ABP1A221</accession>
<organism evidence="1 2">
    <name type="scientific">Sphagnum jensenii</name>
    <dbReference type="NCBI Taxonomy" id="128206"/>
    <lineage>
        <taxon>Eukaryota</taxon>
        <taxon>Viridiplantae</taxon>
        <taxon>Streptophyta</taxon>
        <taxon>Embryophyta</taxon>
        <taxon>Bryophyta</taxon>
        <taxon>Sphagnophytina</taxon>
        <taxon>Sphagnopsida</taxon>
        <taxon>Sphagnales</taxon>
        <taxon>Sphagnaceae</taxon>
        <taxon>Sphagnum</taxon>
    </lineage>
</organism>
<reference evidence="1 2" key="1">
    <citation type="submission" date="2024-03" db="EMBL/GenBank/DDBJ databases">
        <authorList>
            <consortium name="ELIXIR-Norway"/>
            <consortium name="Elixir Norway"/>
        </authorList>
    </citation>
    <scope>NUCLEOTIDE SEQUENCE [LARGE SCALE GENOMIC DNA]</scope>
</reference>
<name>A0ABP1A221_9BRYO</name>
<feature type="non-terminal residue" evidence="1">
    <location>
        <position position="59"/>
    </location>
</feature>
<gene>
    <name evidence="1" type="ORF">CSSPJE1EN2_LOCUS55</name>
</gene>
<sequence length="59" mass="6144">LARVQPVPSPPVPCSPMLVPGPCLVPCPVSPMIVPNPCLVPPMPVLVPSLCPIRAQFPP</sequence>
<keyword evidence="2" id="KW-1185">Reference proteome</keyword>
<protein>
    <submittedName>
        <fullName evidence="1">Uncharacterized protein</fullName>
    </submittedName>
</protein>
<feature type="non-terminal residue" evidence="1">
    <location>
        <position position="1"/>
    </location>
</feature>
<evidence type="ECO:0000313" key="2">
    <source>
        <dbReference type="Proteomes" id="UP001497522"/>
    </source>
</evidence>
<proteinExistence type="predicted"/>
<dbReference type="EMBL" id="OZ023702">
    <property type="protein sequence ID" value="CAK9857060.1"/>
    <property type="molecule type" value="Genomic_DNA"/>
</dbReference>